<evidence type="ECO:0000256" key="3">
    <source>
        <dbReference type="ARBA" id="ARBA00022737"/>
    </source>
</evidence>
<dbReference type="InterPro" id="IPR039800">
    <property type="entry name" value="MICU1/2/3"/>
</dbReference>
<evidence type="ECO:0000313" key="5">
    <source>
        <dbReference type="EMBL" id="RYR59776.1"/>
    </source>
</evidence>
<keyword evidence="2" id="KW-0479">Metal-binding</keyword>
<evidence type="ECO:0000256" key="2">
    <source>
        <dbReference type="ARBA" id="ARBA00022723"/>
    </source>
</evidence>
<keyword evidence="6" id="KW-1185">Reference proteome</keyword>
<gene>
    <name evidence="5" type="ORF">Ahy_A05g025748</name>
</gene>
<keyword evidence="4" id="KW-0472">Membrane</keyword>
<dbReference type="GO" id="GO:0005509">
    <property type="term" value="F:calcium ion binding"/>
    <property type="evidence" value="ECO:0007669"/>
    <property type="project" value="InterPro"/>
</dbReference>
<keyword evidence="3" id="KW-0677">Repeat</keyword>
<accession>A0A445D9E0</accession>
<reference evidence="5 6" key="1">
    <citation type="submission" date="2019-01" db="EMBL/GenBank/DDBJ databases">
        <title>Sequencing of cultivated peanut Arachis hypogaea provides insights into genome evolution and oil improvement.</title>
        <authorList>
            <person name="Chen X."/>
        </authorList>
    </citation>
    <scope>NUCLEOTIDE SEQUENCE [LARGE SCALE GENOMIC DNA]</scope>
    <source>
        <strain evidence="6">cv. Fuhuasheng</strain>
        <tissue evidence="5">Leaves</tissue>
    </source>
</reference>
<comment type="caution">
    <text evidence="5">The sequence shown here is derived from an EMBL/GenBank/DDBJ whole genome shotgun (WGS) entry which is preliminary data.</text>
</comment>
<evidence type="ECO:0000256" key="4">
    <source>
        <dbReference type="ARBA" id="ARBA00023136"/>
    </source>
</evidence>
<evidence type="ECO:0000256" key="1">
    <source>
        <dbReference type="ARBA" id="ARBA00004273"/>
    </source>
</evidence>
<name>A0A445D9E0_ARAHY</name>
<protein>
    <recommendedName>
        <fullName evidence="7">EF-hand domain-containing protein</fullName>
    </recommendedName>
</protein>
<dbReference type="GO" id="GO:0036444">
    <property type="term" value="P:calcium import into the mitochondrion"/>
    <property type="evidence" value="ECO:0007669"/>
    <property type="project" value="TreeGrafter"/>
</dbReference>
<dbReference type="GO" id="GO:0051560">
    <property type="term" value="P:mitochondrial calcium ion homeostasis"/>
    <property type="evidence" value="ECO:0007669"/>
    <property type="project" value="TreeGrafter"/>
</dbReference>
<dbReference type="STRING" id="3818.A0A445D9E0"/>
<comment type="subcellular location">
    <subcellularLocation>
        <location evidence="1">Mitochondrion inner membrane</location>
    </subcellularLocation>
</comment>
<dbReference type="PANTHER" id="PTHR12294:SF1">
    <property type="entry name" value="CALCIUM UPTAKE PROTEIN 1, MITOCHONDRIAL"/>
    <property type="match status" value="1"/>
</dbReference>
<dbReference type="Proteomes" id="UP000289738">
    <property type="component" value="Chromosome A05"/>
</dbReference>
<evidence type="ECO:0000313" key="6">
    <source>
        <dbReference type="Proteomes" id="UP000289738"/>
    </source>
</evidence>
<dbReference type="PANTHER" id="PTHR12294">
    <property type="entry name" value="EF HAND DOMAIN FAMILY A1,A2-RELATED"/>
    <property type="match status" value="1"/>
</dbReference>
<proteinExistence type="predicted"/>
<evidence type="ECO:0008006" key="7">
    <source>
        <dbReference type="Google" id="ProtNLM"/>
    </source>
</evidence>
<dbReference type="GO" id="GO:1990246">
    <property type="term" value="C:uniplex complex"/>
    <property type="evidence" value="ECO:0007669"/>
    <property type="project" value="TreeGrafter"/>
</dbReference>
<sequence length="118" mass="13281">MLNCQGNTLKRWNHEFPVRLHSNFKKAPEAVFLTQIATNSNPRAQSEVKKVCGITIIDAVADISFYVFDANQNENLSADEFIKVIQRRESSATREGMGSLLSCFWNCATKHSSTKLQS</sequence>
<dbReference type="AlphaFoldDB" id="A0A445D9E0"/>
<organism evidence="5 6">
    <name type="scientific">Arachis hypogaea</name>
    <name type="common">Peanut</name>
    <dbReference type="NCBI Taxonomy" id="3818"/>
    <lineage>
        <taxon>Eukaryota</taxon>
        <taxon>Viridiplantae</taxon>
        <taxon>Streptophyta</taxon>
        <taxon>Embryophyta</taxon>
        <taxon>Tracheophyta</taxon>
        <taxon>Spermatophyta</taxon>
        <taxon>Magnoliopsida</taxon>
        <taxon>eudicotyledons</taxon>
        <taxon>Gunneridae</taxon>
        <taxon>Pentapetalae</taxon>
        <taxon>rosids</taxon>
        <taxon>fabids</taxon>
        <taxon>Fabales</taxon>
        <taxon>Fabaceae</taxon>
        <taxon>Papilionoideae</taxon>
        <taxon>50 kb inversion clade</taxon>
        <taxon>dalbergioids sensu lato</taxon>
        <taxon>Dalbergieae</taxon>
        <taxon>Pterocarpus clade</taxon>
        <taxon>Arachis</taxon>
    </lineage>
</organism>
<dbReference type="EMBL" id="SDMP01000005">
    <property type="protein sequence ID" value="RYR59776.1"/>
    <property type="molecule type" value="Genomic_DNA"/>
</dbReference>